<reference evidence="2" key="1">
    <citation type="submission" date="2025-08" db="UniProtKB">
        <authorList>
            <consortium name="Ensembl"/>
        </authorList>
    </citation>
    <scope>IDENTIFICATION</scope>
</reference>
<reference evidence="2" key="2">
    <citation type="submission" date="2025-09" db="UniProtKB">
        <authorList>
            <consortium name="Ensembl"/>
        </authorList>
    </citation>
    <scope>IDENTIFICATION</scope>
</reference>
<dbReference type="Proteomes" id="UP000694402">
    <property type="component" value="Unassembled WGS sequence"/>
</dbReference>
<evidence type="ECO:0000256" key="1">
    <source>
        <dbReference type="SAM" id="MobiDB-lite"/>
    </source>
</evidence>
<sequence>MSSLERKYEKQCIFTLKPDPQRKTSAEIVTEASCSLRTTDSCSGRPPLEDLVKTPILSLFSSFSIKAYHFEAPDFRPGSGTRLSPLENVARPRQPQSPPQTPSDPLDLKTRVAGARPPLLRAGCLTTLPPVAGSTEGKGRWREREK</sequence>
<keyword evidence="3" id="KW-1185">Reference proteome</keyword>
<feature type="region of interest" description="Disordered" evidence="1">
    <location>
        <begin position="74"/>
        <end position="146"/>
    </location>
</feature>
<accession>A0A8C8GJA2</accession>
<feature type="compositionally biased region" description="Basic and acidic residues" evidence="1">
    <location>
        <begin position="137"/>
        <end position="146"/>
    </location>
</feature>
<proteinExistence type="predicted"/>
<name>A0A8C8GJA2_ONCTS</name>
<evidence type="ECO:0000313" key="2">
    <source>
        <dbReference type="Ensembl" id="ENSOTSP00005049563.1"/>
    </source>
</evidence>
<dbReference type="Ensembl" id="ENSOTST00005053896.2">
    <property type="protein sequence ID" value="ENSOTSP00005049563.1"/>
    <property type="gene ID" value="ENSOTSG00005023960.2"/>
</dbReference>
<dbReference type="AlphaFoldDB" id="A0A8C8GJA2"/>
<evidence type="ECO:0000313" key="3">
    <source>
        <dbReference type="Proteomes" id="UP000694402"/>
    </source>
</evidence>
<protein>
    <submittedName>
        <fullName evidence="2">Uncharacterized protein</fullName>
    </submittedName>
</protein>
<organism evidence="2 3">
    <name type="scientific">Oncorhynchus tshawytscha</name>
    <name type="common">Chinook salmon</name>
    <name type="synonym">Salmo tshawytscha</name>
    <dbReference type="NCBI Taxonomy" id="74940"/>
    <lineage>
        <taxon>Eukaryota</taxon>
        <taxon>Metazoa</taxon>
        <taxon>Chordata</taxon>
        <taxon>Craniata</taxon>
        <taxon>Vertebrata</taxon>
        <taxon>Euteleostomi</taxon>
        <taxon>Actinopterygii</taxon>
        <taxon>Neopterygii</taxon>
        <taxon>Teleostei</taxon>
        <taxon>Protacanthopterygii</taxon>
        <taxon>Salmoniformes</taxon>
        <taxon>Salmonidae</taxon>
        <taxon>Salmoninae</taxon>
        <taxon>Oncorhynchus</taxon>
    </lineage>
</organism>